<proteinExistence type="predicted"/>
<dbReference type="GO" id="GO:0008312">
    <property type="term" value="F:7S RNA binding"/>
    <property type="evidence" value="ECO:0007669"/>
    <property type="project" value="InterPro"/>
</dbReference>
<comment type="caution">
    <text evidence="2">The sequence shown here is derived from an EMBL/GenBank/DDBJ whole genome shotgun (WGS) entry which is preliminary data.</text>
</comment>
<protein>
    <recommendedName>
        <fullName evidence="1">Signal recognition particle SRP54 subunit M-domain domain-containing protein</fullName>
    </recommendedName>
</protein>
<dbReference type="GO" id="GO:0006614">
    <property type="term" value="P:SRP-dependent cotranslational protein targeting to membrane"/>
    <property type="evidence" value="ECO:0007669"/>
    <property type="project" value="InterPro"/>
</dbReference>
<dbReference type="PANTHER" id="PTHR36750:SF1">
    <property type="entry name" value="SEC-C MOTIF PROTEIN"/>
    <property type="match status" value="1"/>
</dbReference>
<accession>A0AAD5DFY0</accession>
<dbReference type="AlphaFoldDB" id="A0AAD5DFY0"/>
<dbReference type="SUPFAM" id="SSF47446">
    <property type="entry name" value="Signal peptide-binding domain"/>
    <property type="match status" value="1"/>
</dbReference>
<dbReference type="GO" id="GO:0048500">
    <property type="term" value="C:signal recognition particle"/>
    <property type="evidence" value="ECO:0007669"/>
    <property type="project" value="InterPro"/>
</dbReference>
<name>A0AAD5DFY0_9CHLO</name>
<dbReference type="Gene3D" id="1.10.260.30">
    <property type="entry name" value="Signal recognition particle, SRP54 subunit, M-domain"/>
    <property type="match status" value="1"/>
</dbReference>
<organism evidence="2 3">
    <name type="scientific">Chlorella ohadii</name>
    <dbReference type="NCBI Taxonomy" id="2649997"/>
    <lineage>
        <taxon>Eukaryota</taxon>
        <taxon>Viridiplantae</taxon>
        <taxon>Chlorophyta</taxon>
        <taxon>core chlorophytes</taxon>
        <taxon>Trebouxiophyceae</taxon>
        <taxon>Chlorellales</taxon>
        <taxon>Chlorellaceae</taxon>
        <taxon>Chlorella clade</taxon>
        <taxon>Chlorella</taxon>
    </lineage>
</organism>
<evidence type="ECO:0000259" key="1">
    <source>
        <dbReference type="Pfam" id="PF02978"/>
    </source>
</evidence>
<dbReference type="PANTHER" id="PTHR36750">
    <property type="entry name" value="SEC-C MOTIF PROTEIN"/>
    <property type="match status" value="1"/>
</dbReference>
<dbReference type="Proteomes" id="UP001205105">
    <property type="component" value="Unassembled WGS sequence"/>
</dbReference>
<dbReference type="InterPro" id="IPR036891">
    <property type="entry name" value="Signal_recog_part_SRP54_M_sf"/>
</dbReference>
<feature type="domain" description="Signal recognition particle SRP54 subunit M-domain" evidence="1">
    <location>
        <begin position="78"/>
        <end position="161"/>
    </location>
</feature>
<evidence type="ECO:0000313" key="2">
    <source>
        <dbReference type="EMBL" id="KAI7835733.1"/>
    </source>
</evidence>
<evidence type="ECO:0000313" key="3">
    <source>
        <dbReference type="Proteomes" id="UP001205105"/>
    </source>
</evidence>
<sequence>MLALRQQSRGLARLAQLLQPQLPLACAAVQQSAWAQQPTAALHASAAQAALGGGGGITGWLTSKVSGLMGAGEMEDLDIVTFGDQIKKARRLGSLTGFVHGTAAVNDSAAQGTMRLFEQIIDAMTDAEKKDLQLFGAEARARVAQQVKCTTNQVDDCIARYLWTRQLTQMLAQRKREGKPMPKDMHELESTLGTWRQYKTQHENAAGTAAPAVPLDHLGPKGQPCGLAGQPVGKNTKCPVTKKAFKACCGRTLKLG</sequence>
<dbReference type="EMBL" id="JADXDR010000232">
    <property type="protein sequence ID" value="KAI7835733.1"/>
    <property type="molecule type" value="Genomic_DNA"/>
</dbReference>
<reference evidence="2" key="1">
    <citation type="submission" date="2020-11" db="EMBL/GenBank/DDBJ databases">
        <title>Chlorella ohadii genome sequencing and assembly.</title>
        <authorList>
            <person name="Murik O."/>
            <person name="Treves H."/>
            <person name="Kedem I."/>
            <person name="Shotland Y."/>
            <person name="Kaplan A."/>
        </authorList>
    </citation>
    <scope>NUCLEOTIDE SEQUENCE</scope>
    <source>
        <strain evidence="2">1</strain>
    </source>
</reference>
<dbReference type="Pfam" id="PF02978">
    <property type="entry name" value="SRP_SPB"/>
    <property type="match status" value="1"/>
</dbReference>
<keyword evidence="3" id="KW-1185">Reference proteome</keyword>
<dbReference type="InterPro" id="IPR004125">
    <property type="entry name" value="Signal_recog_particle_SRP54_M"/>
</dbReference>
<gene>
    <name evidence="2" type="ORF">COHA_010366</name>
</gene>